<dbReference type="Pfam" id="PF09994">
    <property type="entry name" value="T6SS_Tle1-like_cat"/>
    <property type="match status" value="1"/>
</dbReference>
<evidence type="ECO:0000259" key="2">
    <source>
        <dbReference type="Pfam" id="PF09994"/>
    </source>
</evidence>
<accession>A0ABT0DEX4</accession>
<feature type="domain" description="T6SS Phospholipase effector Tle1-like catalytic" evidence="2">
    <location>
        <begin position="14"/>
        <end position="274"/>
    </location>
</feature>
<dbReference type="PANTHER" id="PTHR33840">
    <property type="match status" value="1"/>
</dbReference>
<dbReference type="EMBL" id="JALKCH010000012">
    <property type="protein sequence ID" value="MCK0198502.1"/>
    <property type="molecule type" value="Genomic_DNA"/>
</dbReference>
<feature type="region of interest" description="Disordered" evidence="1">
    <location>
        <begin position="434"/>
        <end position="471"/>
    </location>
</feature>
<name>A0ABT0DEX4_9HYPH</name>
<reference evidence="3 4" key="1">
    <citation type="submission" date="2022-04" db="EMBL/GenBank/DDBJ databases">
        <authorList>
            <person name="Grouzdev D.S."/>
            <person name="Pantiukh K.S."/>
            <person name="Krutkina M.S."/>
        </authorList>
    </citation>
    <scope>NUCLEOTIDE SEQUENCE [LARGE SCALE GENOMIC DNA]</scope>
    <source>
        <strain evidence="3 4">6x-1</strain>
    </source>
</reference>
<dbReference type="PANTHER" id="PTHR33840:SF1">
    <property type="entry name" value="TLE1 PHOSPHOLIPASE DOMAIN-CONTAINING PROTEIN"/>
    <property type="match status" value="1"/>
</dbReference>
<evidence type="ECO:0000256" key="1">
    <source>
        <dbReference type="SAM" id="MobiDB-lite"/>
    </source>
</evidence>
<gene>
    <name evidence="3" type="ORF">MWN34_16435</name>
</gene>
<sequence>MGVAAACGAPSTRRRLILCLDGTWNDDRGLAITNVVRLRDMIQPGILDQGDGSAPVEQRIYYDPGVGTGSDTVEKLLGGSLGLGLGTNVRQAYRFLCQFYEPGDEILVFGFSRGAFTARSLAGYIGASGLLQRDHCTPELEARSWANYRTDPKNRFPAEGVALSAFCHDEVKVALLGVFDTVGTLGIPLEYLNAIGRSRFRFHDTRLSSAVSVSLQALAVDEKRSAFPPALWERPFHANNKVVEQVWFPGVHSDIGGGYEDGGVGAATLRWMLDRIDALGSEHGFRLVLRPGAVDTLKPDPAAKIHESRTGLLYARDRSRPQIRVIAQQRPKDPGEVRLAALAPHARPINEYVHLGVLRRMAKGLDEDGKPYAPLNMQWLLDALFPSNDPVEERPPIQVGFIDDRGRWLDWIGDEAAFDELVDALPERYHAAAKRERAMLRRQRPSQRPDILGGTPPMAPVPADTPETPPS</sequence>
<proteinExistence type="predicted"/>
<keyword evidence="4" id="KW-1185">Reference proteome</keyword>
<evidence type="ECO:0000313" key="3">
    <source>
        <dbReference type="EMBL" id="MCK0198502.1"/>
    </source>
</evidence>
<evidence type="ECO:0000313" key="4">
    <source>
        <dbReference type="Proteomes" id="UP001203284"/>
    </source>
</evidence>
<comment type="caution">
    <text evidence="3">The sequence shown here is derived from an EMBL/GenBank/DDBJ whole genome shotgun (WGS) entry which is preliminary data.</text>
</comment>
<organism evidence="3 4">
    <name type="scientific">Ancylobacter crimeensis</name>
    <dbReference type="NCBI Taxonomy" id="2579147"/>
    <lineage>
        <taxon>Bacteria</taxon>
        <taxon>Pseudomonadati</taxon>
        <taxon>Pseudomonadota</taxon>
        <taxon>Alphaproteobacteria</taxon>
        <taxon>Hyphomicrobiales</taxon>
        <taxon>Xanthobacteraceae</taxon>
        <taxon>Ancylobacter</taxon>
    </lineage>
</organism>
<protein>
    <submittedName>
        <fullName evidence="3">DUF2235 domain-containing protein</fullName>
    </submittedName>
</protein>
<dbReference type="InterPro" id="IPR018712">
    <property type="entry name" value="Tle1-like_cat"/>
</dbReference>
<dbReference type="RefSeq" id="WP_247030405.1">
    <property type="nucleotide sequence ID" value="NZ_JALKCH010000012.1"/>
</dbReference>
<dbReference type="Proteomes" id="UP001203284">
    <property type="component" value="Unassembled WGS sequence"/>
</dbReference>